<evidence type="ECO:0000256" key="1">
    <source>
        <dbReference type="ARBA" id="ARBA00023015"/>
    </source>
</evidence>
<dbReference type="GO" id="GO:0003677">
    <property type="term" value="F:DNA binding"/>
    <property type="evidence" value="ECO:0007669"/>
    <property type="project" value="UniProtKB-KW"/>
</dbReference>
<organism evidence="6 7">
    <name type="scientific">Clostridium ragsdalei P11</name>
    <dbReference type="NCBI Taxonomy" id="1353534"/>
    <lineage>
        <taxon>Bacteria</taxon>
        <taxon>Bacillati</taxon>
        <taxon>Bacillota</taxon>
        <taxon>Clostridia</taxon>
        <taxon>Eubacteriales</taxon>
        <taxon>Clostridiaceae</taxon>
        <taxon>Clostridium</taxon>
    </lineage>
</organism>
<dbReference type="PRINTS" id="PR00038">
    <property type="entry name" value="HTHLUXR"/>
</dbReference>
<feature type="transmembrane region" description="Helical" evidence="4">
    <location>
        <begin position="75"/>
        <end position="97"/>
    </location>
</feature>
<dbReference type="PANTHER" id="PTHR44688:SF16">
    <property type="entry name" value="DNA-BINDING TRANSCRIPTIONAL ACTIVATOR DEVR_DOSR"/>
    <property type="match status" value="1"/>
</dbReference>
<dbReference type="Proteomes" id="UP000093954">
    <property type="component" value="Unassembled WGS sequence"/>
</dbReference>
<feature type="transmembrane region" description="Helical" evidence="4">
    <location>
        <begin position="212"/>
        <end position="229"/>
    </location>
</feature>
<feature type="transmembrane region" description="Helical" evidence="4">
    <location>
        <begin position="106"/>
        <end position="123"/>
    </location>
</feature>
<comment type="caution">
    <text evidence="6">The sequence shown here is derived from an EMBL/GenBank/DDBJ whole genome shotgun (WGS) entry which is preliminary data.</text>
</comment>
<reference evidence="6 7" key="1">
    <citation type="journal article" date="2012" name="Front. Microbiol.">
        <title>Draft Genome Sequence of the Virulent Strain 01-B526 of the Fish Pathogen Aeromonas salmonicida.</title>
        <authorList>
            <person name="Charette S.J."/>
            <person name="Brochu F."/>
            <person name="Boyle B."/>
            <person name="Filion G."/>
            <person name="Tanaka K.H."/>
            <person name="Derome N."/>
        </authorList>
    </citation>
    <scope>NUCLEOTIDE SEQUENCE [LARGE SCALE GENOMIC DNA]</scope>
    <source>
        <strain evidence="6 7">P11</strain>
    </source>
</reference>
<feature type="transmembrane region" description="Helical" evidence="4">
    <location>
        <begin position="6"/>
        <end position="27"/>
    </location>
</feature>
<evidence type="ECO:0000256" key="2">
    <source>
        <dbReference type="ARBA" id="ARBA00023125"/>
    </source>
</evidence>
<gene>
    <name evidence="6" type="primary">gerE_2</name>
    <name evidence="6" type="ORF">CLRAG_09050</name>
</gene>
<dbReference type="GO" id="GO:0006355">
    <property type="term" value="P:regulation of DNA-templated transcription"/>
    <property type="evidence" value="ECO:0007669"/>
    <property type="project" value="InterPro"/>
</dbReference>
<dbReference type="EMBL" id="LROS01000009">
    <property type="protein sequence ID" value="OBR95513.1"/>
    <property type="molecule type" value="Genomic_DNA"/>
</dbReference>
<keyword evidence="4" id="KW-1133">Transmembrane helix</keyword>
<evidence type="ECO:0000313" key="6">
    <source>
        <dbReference type="EMBL" id="OBR95513.1"/>
    </source>
</evidence>
<dbReference type="InterPro" id="IPR036388">
    <property type="entry name" value="WH-like_DNA-bd_sf"/>
</dbReference>
<dbReference type="SUPFAM" id="SSF46894">
    <property type="entry name" value="C-terminal effector domain of the bipartite response regulators"/>
    <property type="match status" value="1"/>
</dbReference>
<dbReference type="AlphaFoldDB" id="A0A1A6AZQ6"/>
<accession>A0A1A6AZQ6</accession>
<keyword evidence="2" id="KW-0238">DNA-binding</keyword>
<dbReference type="CDD" id="cd06170">
    <property type="entry name" value="LuxR_C_like"/>
    <property type="match status" value="1"/>
</dbReference>
<dbReference type="Pfam" id="PF00196">
    <property type="entry name" value="GerE"/>
    <property type="match status" value="1"/>
</dbReference>
<dbReference type="InterPro" id="IPR000792">
    <property type="entry name" value="Tscrpt_reg_LuxR_C"/>
</dbReference>
<keyword evidence="7" id="KW-1185">Reference proteome</keyword>
<protein>
    <submittedName>
        <fullName evidence="6">Spore germination protein GerE</fullName>
    </submittedName>
</protein>
<dbReference type="PANTHER" id="PTHR44688">
    <property type="entry name" value="DNA-BINDING TRANSCRIPTIONAL ACTIVATOR DEVR_DOSR"/>
    <property type="match status" value="1"/>
</dbReference>
<proteinExistence type="predicted"/>
<dbReference type="SMART" id="SM00421">
    <property type="entry name" value="HTH_LUXR"/>
    <property type="match status" value="1"/>
</dbReference>
<dbReference type="InterPro" id="IPR016032">
    <property type="entry name" value="Sig_transdc_resp-reg_C-effctor"/>
</dbReference>
<dbReference type="PATRIC" id="fig|1353534.3.peg.920"/>
<evidence type="ECO:0000256" key="4">
    <source>
        <dbReference type="SAM" id="Phobius"/>
    </source>
</evidence>
<feature type="transmembrane region" description="Helical" evidence="4">
    <location>
        <begin position="34"/>
        <end position="55"/>
    </location>
</feature>
<sequence>MKLFFFSYNIFLIVMYAMASTSCFFAYSYSKKKIYLYSGLTFIFFVLDEFIIYNAEFLLYGTNFNLNVIPHITYPILKILVGTGISIFYLLITFALLKKGFHIKHLLFPMSFFLLSIYLTTLPESVMKLECFYGIQQLYIISLCFFYFYYLRFSTNPDYKASIQPYRIFFTTTFIITIFIALEDIVTIPNMGKLIAYLSIRNVNERNFSEDILSIFFSIMAIKISYKVLHSIFYTKNSSTYTDTNSSEFEKQLNFFCSTYNLTNREKEVIHLLLENKSNQEISDLLYISIGTTKTHVHNIYRKAEVNKKIELLRLFQDTVVNN</sequence>
<keyword evidence="1" id="KW-0805">Transcription regulation</keyword>
<name>A0A1A6AZQ6_9CLOT</name>
<dbReference type="RefSeq" id="WP_065077277.1">
    <property type="nucleotide sequence ID" value="NZ_LROS01000009.1"/>
</dbReference>
<dbReference type="Gene3D" id="1.10.10.10">
    <property type="entry name" value="Winged helix-like DNA-binding domain superfamily/Winged helix DNA-binding domain"/>
    <property type="match status" value="1"/>
</dbReference>
<evidence type="ECO:0000313" key="7">
    <source>
        <dbReference type="Proteomes" id="UP000093954"/>
    </source>
</evidence>
<dbReference type="PROSITE" id="PS51257">
    <property type="entry name" value="PROKAR_LIPOPROTEIN"/>
    <property type="match status" value="1"/>
</dbReference>
<feature type="transmembrane region" description="Helical" evidence="4">
    <location>
        <begin position="165"/>
        <end position="182"/>
    </location>
</feature>
<evidence type="ECO:0000256" key="3">
    <source>
        <dbReference type="ARBA" id="ARBA00023163"/>
    </source>
</evidence>
<keyword evidence="3" id="KW-0804">Transcription</keyword>
<dbReference type="PROSITE" id="PS50043">
    <property type="entry name" value="HTH_LUXR_2"/>
    <property type="match status" value="1"/>
</dbReference>
<evidence type="ECO:0000259" key="5">
    <source>
        <dbReference type="PROSITE" id="PS50043"/>
    </source>
</evidence>
<keyword evidence="4" id="KW-0812">Transmembrane</keyword>
<keyword evidence="4" id="KW-0472">Membrane</keyword>
<feature type="transmembrane region" description="Helical" evidence="4">
    <location>
        <begin position="135"/>
        <end position="153"/>
    </location>
</feature>
<feature type="domain" description="HTH luxR-type" evidence="5">
    <location>
        <begin position="255"/>
        <end position="320"/>
    </location>
</feature>